<dbReference type="RefSeq" id="WP_004055006.1">
    <property type="nucleotide sequence ID" value="NZ_AOMC01000135.1"/>
</dbReference>
<dbReference type="eggNOG" id="arCOG03927">
    <property type="taxonomic scope" value="Archaea"/>
</dbReference>
<evidence type="ECO:0000313" key="1">
    <source>
        <dbReference type="EMBL" id="EMA42225.1"/>
    </source>
</evidence>
<dbReference type="AlphaFoldDB" id="M0MCU2"/>
<proteinExistence type="predicted"/>
<accession>M0MCU2</accession>
<name>M0MCU2_HALMO</name>
<dbReference type="EMBL" id="AOMC01000135">
    <property type="protein sequence ID" value="EMA42225.1"/>
    <property type="molecule type" value="Genomic_DNA"/>
</dbReference>
<sequence length="215" mass="24041">MAIEDVLRSMADIRAPSVPDDRLDGWTMVEETTETLFALPTMRVRGHTLVYEDGPLREALRAADDALDMPWRFFFATRLAFRPPLAPGIGTASVLPTVATELRRSFASDLEDRGFRSVERGRKQRMRTDAGDRARLTKYTARYAVERNGSDRDDDNHDIAVEGWVAVWTRRSGFRIAGGAYPTQGFAGLCESAGVDTDDPNAYREELLGLLRAVE</sequence>
<dbReference type="PATRIC" id="fig|931277.6.peg.2321"/>
<dbReference type="InterPro" id="IPR045396">
    <property type="entry name" value="DUF6517"/>
</dbReference>
<reference evidence="1 2" key="1">
    <citation type="journal article" date="2014" name="PLoS Genet.">
        <title>Phylogenetically driven sequencing of extremely halophilic archaea reveals strategies for static and dynamic osmo-response.</title>
        <authorList>
            <person name="Becker E.A."/>
            <person name="Seitzer P.M."/>
            <person name="Tritt A."/>
            <person name="Larsen D."/>
            <person name="Krusor M."/>
            <person name="Yao A.I."/>
            <person name="Wu D."/>
            <person name="Madern D."/>
            <person name="Eisen J.A."/>
            <person name="Darling A.E."/>
            <person name="Facciotti M.T."/>
        </authorList>
    </citation>
    <scope>NUCLEOTIDE SEQUENCE [LARGE SCALE GENOMIC DNA]</scope>
    <source>
        <strain evidence="1 2">DSM 1307</strain>
    </source>
</reference>
<comment type="caution">
    <text evidence="1">The sequence shown here is derived from an EMBL/GenBank/DDBJ whole genome shotgun (WGS) entry which is preliminary data.</text>
</comment>
<evidence type="ECO:0000313" key="2">
    <source>
        <dbReference type="Proteomes" id="UP000011568"/>
    </source>
</evidence>
<gene>
    <name evidence="1" type="ORF">C448_11861</name>
</gene>
<organism evidence="1 2">
    <name type="scientific">Halococcus morrhuae DSM 1307</name>
    <dbReference type="NCBI Taxonomy" id="931277"/>
    <lineage>
        <taxon>Archaea</taxon>
        <taxon>Methanobacteriati</taxon>
        <taxon>Methanobacteriota</taxon>
        <taxon>Stenosarchaea group</taxon>
        <taxon>Halobacteria</taxon>
        <taxon>Halobacteriales</taxon>
        <taxon>Halococcaceae</taxon>
        <taxon>Halococcus</taxon>
    </lineage>
</organism>
<dbReference type="Pfam" id="PF20127">
    <property type="entry name" value="DUF6517"/>
    <property type="match status" value="1"/>
</dbReference>
<dbReference type="Proteomes" id="UP000011568">
    <property type="component" value="Unassembled WGS sequence"/>
</dbReference>
<dbReference type="OrthoDB" id="300230at2157"/>
<keyword evidence="2" id="KW-1185">Reference proteome</keyword>
<protein>
    <submittedName>
        <fullName evidence="1">Uncharacterized protein</fullName>
    </submittedName>
</protein>
<dbReference type="STRING" id="931277.C448_11861"/>